<dbReference type="Proteomes" id="UP001157502">
    <property type="component" value="Chromosome 6"/>
</dbReference>
<dbReference type="EMBL" id="CM055733">
    <property type="protein sequence ID" value="KAJ8010561.1"/>
    <property type="molecule type" value="Genomic_DNA"/>
</dbReference>
<name>A0ACC2H3T7_DALPE</name>
<proteinExistence type="predicted"/>
<reference evidence="1" key="1">
    <citation type="submission" date="2021-05" db="EMBL/GenBank/DDBJ databases">
        <authorList>
            <person name="Pan Q."/>
            <person name="Jouanno E."/>
            <person name="Zahm M."/>
            <person name="Klopp C."/>
            <person name="Cabau C."/>
            <person name="Louis A."/>
            <person name="Berthelot C."/>
            <person name="Parey E."/>
            <person name="Roest Crollius H."/>
            <person name="Montfort J."/>
            <person name="Robinson-Rechavi M."/>
            <person name="Bouchez O."/>
            <person name="Lampietro C."/>
            <person name="Lopez Roques C."/>
            <person name="Donnadieu C."/>
            <person name="Postlethwait J."/>
            <person name="Bobe J."/>
            <person name="Dillon D."/>
            <person name="Chandos A."/>
            <person name="von Hippel F."/>
            <person name="Guiguen Y."/>
        </authorList>
    </citation>
    <scope>NUCLEOTIDE SEQUENCE</scope>
    <source>
        <strain evidence="1">YG-Jan2019</strain>
    </source>
</reference>
<evidence type="ECO:0000313" key="2">
    <source>
        <dbReference type="Proteomes" id="UP001157502"/>
    </source>
</evidence>
<organism evidence="1 2">
    <name type="scientific">Dallia pectoralis</name>
    <name type="common">Alaska blackfish</name>
    <dbReference type="NCBI Taxonomy" id="75939"/>
    <lineage>
        <taxon>Eukaryota</taxon>
        <taxon>Metazoa</taxon>
        <taxon>Chordata</taxon>
        <taxon>Craniata</taxon>
        <taxon>Vertebrata</taxon>
        <taxon>Euteleostomi</taxon>
        <taxon>Actinopterygii</taxon>
        <taxon>Neopterygii</taxon>
        <taxon>Teleostei</taxon>
        <taxon>Protacanthopterygii</taxon>
        <taxon>Esociformes</taxon>
        <taxon>Umbridae</taxon>
        <taxon>Dallia</taxon>
    </lineage>
</organism>
<comment type="caution">
    <text evidence="1">The sequence shown here is derived from an EMBL/GenBank/DDBJ whole genome shotgun (WGS) entry which is preliminary data.</text>
</comment>
<sequence length="389" mass="43927">MPGDLLCLSYDMACPENMYIIGLFMSGVLIVFSKRDLITTMPKKLVVLKGSCVQIPCTFNIPEEHLKDYNRSKNVFGVWIKQSYLVTDNVIFNSSKEVNLYQGNITGNMSQKNCTTVFFNVNSSYTNEYYFRIESEHYRATDNEKYVNMKVKVYPVGTYNKTSEQTRTLHVLFSPKDTSASISPADPVSVGSCVNLTCTSTANPPVTNFTWFRISGGKTTQVASRQNYTLNVTVGDGGQYYCEARHDLGFGKSQDVILSITGQGNPKVWWIVGGTLVIVLLTLLIVFMGWKKRSKHERTDNPPEMVYGNQVYANQATTTTELVEGQSEEVRYGEINFSKKRNKNPPAAAQNRVNEEEIEYSEVAFNRRRTPDPEPPVYERHAQLKGCAF</sequence>
<accession>A0ACC2H3T7</accession>
<keyword evidence="2" id="KW-1185">Reference proteome</keyword>
<gene>
    <name evidence="1" type="ORF">DPEC_G00076360</name>
</gene>
<protein>
    <submittedName>
        <fullName evidence="1">Uncharacterized protein</fullName>
    </submittedName>
</protein>
<evidence type="ECO:0000313" key="1">
    <source>
        <dbReference type="EMBL" id="KAJ8010561.1"/>
    </source>
</evidence>